<dbReference type="RefSeq" id="WP_350347286.1">
    <property type="nucleotide sequence ID" value="NZ_CP158374.1"/>
</dbReference>
<feature type="transmembrane region" description="Helical" evidence="2">
    <location>
        <begin position="218"/>
        <end position="239"/>
    </location>
</feature>
<proteinExistence type="predicted"/>
<reference evidence="4" key="1">
    <citation type="submission" date="2024-05" db="EMBL/GenBank/DDBJ databases">
        <authorList>
            <person name="Yu L."/>
        </authorList>
    </citation>
    <scope>NUCLEOTIDE SEQUENCE</scope>
    <source>
        <strain evidence="4">G08B096</strain>
    </source>
</reference>
<feature type="region of interest" description="Disordered" evidence="1">
    <location>
        <begin position="375"/>
        <end position="409"/>
    </location>
</feature>
<dbReference type="AlphaFoldDB" id="A0AAU7W480"/>
<dbReference type="PANTHER" id="PTHR48125:SF12">
    <property type="entry name" value="AT HOOK TRANSCRIPTION FACTOR FAMILY-RELATED"/>
    <property type="match status" value="1"/>
</dbReference>
<feature type="region of interest" description="Disordered" evidence="1">
    <location>
        <begin position="1"/>
        <end position="54"/>
    </location>
</feature>
<keyword evidence="2" id="KW-1133">Transmembrane helix</keyword>
<dbReference type="Pfam" id="PF25231">
    <property type="entry name" value="DUF7847"/>
    <property type="match status" value="1"/>
</dbReference>
<feature type="transmembrane region" description="Helical" evidence="2">
    <location>
        <begin position="317"/>
        <end position="350"/>
    </location>
</feature>
<feature type="transmembrane region" description="Helical" evidence="2">
    <location>
        <begin position="271"/>
        <end position="289"/>
    </location>
</feature>
<feature type="compositionally biased region" description="Low complexity" evidence="1">
    <location>
        <begin position="381"/>
        <end position="391"/>
    </location>
</feature>
<feature type="transmembrane region" description="Helical" evidence="2">
    <location>
        <begin position="130"/>
        <end position="160"/>
    </location>
</feature>
<feature type="domain" description="DUF7847" evidence="3">
    <location>
        <begin position="75"/>
        <end position="346"/>
    </location>
</feature>
<sequence length="409" mass="42035">MSDRAWQAPDGARDPMLPPAPPPPPPGWEQAPPPPPPGWQQAPAPAPQGWAPPPKPGLIPLHPLGFGTILWAPFRTLRRNPAPTFGSGLLVQLASVLLTAAVFVPLALVLAARTAQAGADDQDAVLTGSIAALLVAMLIPIAVTLVGGAFLQGVMVVEVASGTLGERLRFGALWRRAATRIWPLLGWTALVALAVGVAVGAGIAVVVTGILVGGPVGALVSVLLVILGALGVLVLWAWLGTKLALVPSVIVLEGRGIGSAVRRSWQLTDGYFWRTFGTLALVSVILSFASQVVTQPLAFIGGILGGLLDPTGSSGTAAVVLVVVYAVTLLISIVIGAITTVVQAGLVALIAIDLRMRKEGLDLDLQRHVERRDAGLPVGDPYAAPAERPTAAPVPTPPPPAAPYAGPVR</sequence>
<accession>A0AAU7W480</accession>
<feature type="transmembrane region" description="Helical" evidence="2">
    <location>
        <begin position="89"/>
        <end position="110"/>
    </location>
</feature>
<evidence type="ECO:0000256" key="1">
    <source>
        <dbReference type="SAM" id="MobiDB-lite"/>
    </source>
</evidence>
<organism evidence="4">
    <name type="scientific">Agromyces sp. G08B096</name>
    <dbReference type="NCBI Taxonomy" id="3156399"/>
    <lineage>
        <taxon>Bacteria</taxon>
        <taxon>Bacillati</taxon>
        <taxon>Actinomycetota</taxon>
        <taxon>Actinomycetes</taxon>
        <taxon>Micrococcales</taxon>
        <taxon>Microbacteriaceae</taxon>
        <taxon>Agromyces</taxon>
    </lineage>
</organism>
<keyword evidence="2" id="KW-0472">Membrane</keyword>
<name>A0AAU7W480_9MICO</name>
<dbReference type="PANTHER" id="PTHR48125">
    <property type="entry name" value="LP07818P1"/>
    <property type="match status" value="1"/>
</dbReference>
<evidence type="ECO:0000313" key="4">
    <source>
        <dbReference type="EMBL" id="XBX81264.1"/>
    </source>
</evidence>
<evidence type="ECO:0000256" key="2">
    <source>
        <dbReference type="SAM" id="Phobius"/>
    </source>
</evidence>
<gene>
    <name evidence="4" type="ORF">ABIQ69_11655</name>
</gene>
<evidence type="ECO:0000259" key="3">
    <source>
        <dbReference type="Pfam" id="PF25231"/>
    </source>
</evidence>
<feature type="compositionally biased region" description="Pro residues" evidence="1">
    <location>
        <begin position="16"/>
        <end position="54"/>
    </location>
</feature>
<dbReference type="EMBL" id="CP158374">
    <property type="protein sequence ID" value="XBX81264.1"/>
    <property type="molecule type" value="Genomic_DNA"/>
</dbReference>
<feature type="transmembrane region" description="Helical" evidence="2">
    <location>
        <begin position="181"/>
        <end position="212"/>
    </location>
</feature>
<dbReference type="InterPro" id="IPR057169">
    <property type="entry name" value="DUF7847"/>
</dbReference>
<keyword evidence="2" id="KW-0812">Transmembrane</keyword>
<feature type="compositionally biased region" description="Pro residues" evidence="1">
    <location>
        <begin position="392"/>
        <end position="402"/>
    </location>
</feature>
<protein>
    <submittedName>
        <fullName evidence="4">Glycerophosphoryl diester phosphodiesterase membrane domain-containing protein</fullName>
    </submittedName>
</protein>